<feature type="coiled-coil region" evidence="1">
    <location>
        <begin position="260"/>
        <end position="287"/>
    </location>
</feature>
<dbReference type="EMBL" id="QUAH01000008">
    <property type="protein sequence ID" value="RFT15616.1"/>
    <property type="molecule type" value="Genomic_DNA"/>
</dbReference>
<gene>
    <name evidence="3" type="ORF">OP8BY_0264</name>
</gene>
<reference evidence="3 4" key="1">
    <citation type="submission" date="2018-08" db="EMBL/GenBank/DDBJ databases">
        <title>Genome analysis of the thermophilic bacterium of the candidate phylum Aminicenantes from deep subsurface aquifer revealed its physiology and ecological role.</title>
        <authorList>
            <person name="Kadnikov V.V."/>
            <person name="Mardanov A.V."/>
            <person name="Beletsky A.V."/>
            <person name="Karnachuk O.V."/>
            <person name="Ravin N.V."/>
        </authorList>
    </citation>
    <scope>NUCLEOTIDE SEQUENCE [LARGE SCALE GENOMIC DNA]</scope>
    <source>
        <strain evidence="3">BY38</strain>
    </source>
</reference>
<protein>
    <submittedName>
        <fullName evidence="3">RecB family exonuclease</fullName>
    </submittedName>
</protein>
<feature type="domain" description="PD-(D/E)XK endonuclease-like" evidence="2">
    <location>
        <begin position="2"/>
        <end position="232"/>
    </location>
</feature>
<name>A0A3E2BLY0_9BACT</name>
<dbReference type="Gene3D" id="3.90.320.10">
    <property type="match status" value="1"/>
</dbReference>
<proteinExistence type="predicted"/>
<keyword evidence="3" id="KW-0269">Exonuclease</keyword>
<evidence type="ECO:0000256" key="1">
    <source>
        <dbReference type="SAM" id="Coils"/>
    </source>
</evidence>
<evidence type="ECO:0000313" key="4">
    <source>
        <dbReference type="Proteomes" id="UP000257323"/>
    </source>
</evidence>
<dbReference type="Pfam" id="PF12705">
    <property type="entry name" value="PDDEXK_1"/>
    <property type="match status" value="1"/>
</dbReference>
<keyword evidence="3" id="KW-0378">Hydrolase</keyword>
<evidence type="ECO:0000313" key="3">
    <source>
        <dbReference type="EMBL" id="RFT15616.1"/>
    </source>
</evidence>
<dbReference type="Proteomes" id="UP000257323">
    <property type="component" value="Unassembled WGS sequence"/>
</dbReference>
<keyword evidence="3" id="KW-0540">Nuclease</keyword>
<keyword evidence="1" id="KW-0175">Coiled coil</keyword>
<dbReference type="InterPro" id="IPR038726">
    <property type="entry name" value="PDDEXK_AddAB-type"/>
</dbReference>
<accession>A0A3E2BLY0</accession>
<sequence length="381" mass="44954">MKFKLAYIDGIRAEEEGIEAFLGSRFHEAMEKLYGELKFKTMTLDEVKAYYEERWKKNFHEKVVIVAEDRTADDYFRLGLKFIEDYYRRYYPFNQNRVVGLEDFIEIELEGKRRYILQGYVDRIDLTPDGVFEIHDYKTGGSLPEQAQADADRQLALYQLGVKKKYPWAEKFRLVWHYVAFDLEISSTRTPENLEELKRQVVELIEKIEEAREFPPRESTLCKWCAFWNYCPLKKHEAKLEELPANEYLNEEGVVLVNKYIEYLNQKKEAEAELEKLREAIIVYAEKNNLSRVMGSEFHLTLSKQEKIKIPNAGDEKRVLLENLIRQAGLWDRLSALDRFALERAIKSRQLDPGLLEKLKELVTREIQISLFPGQNKGPSD</sequence>
<dbReference type="InterPro" id="IPR011604">
    <property type="entry name" value="PDDEXK-like_dom_sf"/>
</dbReference>
<dbReference type="GO" id="GO:0004527">
    <property type="term" value="F:exonuclease activity"/>
    <property type="evidence" value="ECO:0007669"/>
    <property type="project" value="UniProtKB-KW"/>
</dbReference>
<evidence type="ECO:0000259" key="2">
    <source>
        <dbReference type="Pfam" id="PF12705"/>
    </source>
</evidence>
<organism evidence="3 4">
    <name type="scientific">Candidatus Saccharicenans subterraneus</name>
    <dbReference type="NCBI Taxonomy" id="2508984"/>
    <lineage>
        <taxon>Bacteria</taxon>
        <taxon>Candidatus Aminicenantota</taxon>
        <taxon>Candidatus Aminicenantia</taxon>
        <taxon>Candidatus Aminicenantales</taxon>
        <taxon>Candidatus Saccharicenantaceae</taxon>
        <taxon>Candidatus Saccharicenans</taxon>
    </lineage>
</organism>
<comment type="caution">
    <text evidence="3">The sequence shown here is derived from an EMBL/GenBank/DDBJ whole genome shotgun (WGS) entry which is preliminary data.</text>
</comment>
<dbReference type="AlphaFoldDB" id="A0A3E2BLY0"/>